<evidence type="ECO:0000313" key="2">
    <source>
        <dbReference type="EMBL" id="QPI19818.1"/>
    </source>
</evidence>
<geneLocation type="plasmid" evidence="2">
    <name>p3</name>
</geneLocation>
<evidence type="ECO:0008006" key="3">
    <source>
        <dbReference type="Google" id="ProtNLM"/>
    </source>
</evidence>
<evidence type="ECO:0000256" key="1">
    <source>
        <dbReference type="SAM" id="SignalP"/>
    </source>
</evidence>
<protein>
    <recommendedName>
        <fullName evidence="3">Lipoprotein</fullName>
    </recommendedName>
</protein>
<keyword evidence="1" id="KW-0732">Signal</keyword>
<reference evidence="2" key="2">
    <citation type="submission" date="2020-01" db="EMBL/GenBank/DDBJ databases">
        <authorList>
            <person name="Suja A."/>
            <person name="Matt G."/>
            <person name="Terrence G."/>
            <person name="Lester K."/>
            <person name="Todd B."/>
            <person name="Marsha L."/>
            <person name="James S."/>
            <person name="David W."/>
        </authorList>
    </citation>
    <scope>NUCLEOTIDE SEQUENCE</scope>
    <source>
        <strain evidence="2">S15-405</strain>
        <plasmid evidence="2">p3</plasmid>
    </source>
</reference>
<feature type="chain" id="PRO_5030976253" description="Lipoprotein" evidence="1">
    <location>
        <begin position="23"/>
        <end position="137"/>
    </location>
</feature>
<organism evidence="2">
    <name type="scientific">Edwardsiella ictaluri</name>
    <dbReference type="NCBI Taxonomy" id="67780"/>
    <lineage>
        <taxon>Bacteria</taxon>
        <taxon>Pseudomonadati</taxon>
        <taxon>Pseudomonadota</taxon>
        <taxon>Gammaproteobacteria</taxon>
        <taxon>Enterobacterales</taxon>
        <taxon>Hafniaceae</taxon>
        <taxon>Edwardsiella</taxon>
    </lineage>
</organism>
<proteinExistence type="predicted"/>
<dbReference type="EMBL" id="MN942684">
    <property type="protein sequence ID" value="QPI19818.1"/>
    <property type="molecule type" value="Genomic_DNA"/>
</dbReference>
<reference evidence="2" key="1">
    <citation type="journal article" date="2020" name="J. World Aquac. Soc.">
        <title>An orally delivered, live attenuated Edwardsiella ictaluri vaccine efficiently protects channel catfish fingerlings against multiple Edwardsiella ictaluri field isolates.</title>
        <authorList>
            <person name="Aarattuthodiyil S."/>
            <person name="Griffin M.J."/>
            <person name="Greenway T.E."/>
            <person name="Khoo L.H."/>
            <person name="Byars T.S."/>
            <person name="Lewis M."/>
            <person name="Steadman J."/>
            <person name="Wise D.J."/>
        </authorList>
    </citation>
    <scope>NUCLEOTIDE SEQUENCE</scope>
    <source>
        <strain evidence="2">S15-405</strain>
        <plasmid evidence="2">p3</plasmid>
    </source>
</reference>
<accession>A0A7U3Q6Z3</accession>
<feature type="signal peptide" evidence="1">
    <location>
        <begin position="1"/>
        <end position="22"/>
    </location>
</feature>
<dbReference type="AlphaFoldDB" id="A0A7U3Q6Z3"/>
<dbReference type="PROSITE" id="PS51257">
    <property type="entry name" value="PROKAR_LIPOPROTEIN"/>
    <property type="match status" value="1"/>
</dbReference>
<keyword evidence="2" id="KW-0614">Plasmid</keyword>
<sequence>MNLIKTVSLSSILLLSACSASLQDANSVNYGDKPINNEKTVIGMLKEKLKDPDSLKVISITNPHRGYSKYGFGSTEYGWYTSISYNAKNSYGGYVGEKTITFVYLNGVYKIATPLSNGERVFLDKTSYACNKNCPNA</sequence>
<name>A0A7U3Q6Z3_EDWIC</name>